<dbReference type="PROSITE" id="PS52011">
    <property type="entry name" value="PEPTIDASE_M2"/>
    <property type="match status" value="1"/>
</dbReference>
<dbReference type="Gene3D" id="1.10.1370.30">
    <property type="match status" value="1"/>
</dbReference>
<feature type="disulfide bond" evidence="8">
    <location>
        <begin position="507"/>
        <end position="526"/>
    </location>
</feature>
<keyword evidence="11" id="KW-0482">Metalloprotease</keyword>
<comment type="caution">
    <text evidence="14">The sequence shown here is derived from an EMBL/GenBank/DDBJ whole genome shotgun (WGS) entry which is preliminary data.</text>
</comment>
<feature type="disulfide bond" evidence="8 10">
    <location>
        <begin position="137"/>
        <end position="145"/>
    </location>
</feature>
<dbReference type="FunFam" id="1.10.1370.30:FF:000005">
    <property type="entry name" value="Angiotensin-converting enzyme"/>
    <property type="match status" value="1"/>
</dbReference>
<dbReference type="OrthoDB" id="10029630at2759"/>
<proteinExistence type="inferred from homology"/>
<evidence type="ECO:0000256" key="10">
    <source>
        <dbReference type="PROSITE-ProRule" id="PRU01355"/>
    </source>
</evidence>
<keyword evidence="11" id="KW-0378">Hydrolase</keyword>
<feature type="glycosylation site" description="N-linked (GlcNAc...) asparagine; partial" evidence="5">
    <location>
        <position position="354"/>
    </location>
</feature>
<keyword evidence="7 11" id="KW-0479">Metal-binding</keyword>
<keyword evidence="12" id="KW-0175">Coiled coil</keyword>
<evidence type="ECO:0000256" key="2">
    <source>
        <dbReference type="ARBA" id="ARBA00022729"/>
    </source>
</evidence>
<dbReference type="CDD" id="cd06461">
    <property type="entry name" value="M2_ACE"/>
    <property type="match status" value="1"/>
</dbReference>
<evidence type="ECO:0000256" key="5">
    <source>
        <dbReference type="PIRSR" id="PIRSR601548-10"/>
    </source>
</evidence>
<feature type="coiled-coil region" evidence="12">
    <location>
        <begin position="5"/>
        <end position="39"/>
    </location>
</feature>
<feature type="binding site" evidence="9">
    <location>
        <position position="380"/>
    </location>
    <ligand>
        <name>Zn(2+)</name>
        <dbReference type="ChEBI" id="CHEBI:29105"/>
        <label>2</label>
        <note>catalytic</note>
    </ligand>
</feature>
<evidence type="ECO:0000256" key="13">
    <source>
        <dbReference type="SAM" id="MobiDB-lite"/>
    </source>
</evidence>
<dbReference type="PANTHER" id="PTHR10514:SF27">
    <property type="entry name" value="ANGIOTENSIN-CONVERTING ENZYME"/>
    <property type="match status" value="1"/>
</dbReference>
<reference evidence="14 15" key="1">
    <citation type="journal article" date="2016" name="Genome Biol. Evol.">
        <title>Gene Family Evolution Reflects Adaptation to Soil Environmental Stressors in the Genome of the Collembolan Orchesella cincta.</title>
        <authorList>
            <person name="Faddeeva-Vakhrusheva A."/>
            <person name="Derks M.F."/>
            <person name="Anvar S.Y."/>
            <person name="Agamennone V."/>
            <person name="Suring W."/>
            <person name="Smit S."/>
            <person name="van Straalen N.M."/>
            <person name="Roelofs D."/>
        </authorList>
    </citation>
    <scope>NUCLEOTIDE SEQUENCE [LARGE SCALE GENOMIC DNA]</scope>
    <source>
        <tissue evidence="14">Mixed pool</tissue>
    </source>
</reference>
<evidence type="ECO:0000256" key="3">
    <source>
        <dbReference type="ARBA" id="ARBA00023157"/>
    </source>
</evidence>
<evidence type="ECO:0000313" key="14">
    <source>
        <dbReference type="EMBL" id="ODN05348.1"/>
    </source>
</evidence>
<protein>
    <recommendedName>
        <fullName evidence="11">Angiotensin-converting enzyme</fullName>
        <ecNumber evidence="11">3.4.-.-</ecNumber>
    </recommendedName>
</protein>
<feature type="binding site" evidence="6">
    <location>
        <position position="491"/>
    </location>
    <ligand>
        <name>chloride</name>
        <dbReference type="ChEBI" id="CHEBI:17996"/>
        <label>1</label>
    </ligand>
</feature>
<dbReference type="PANTHER" id="PTHR10514">
    <property type="entry name" value="ANGIOTENSIN-CONVERTING ENZYME"/>
    <property type="match status" value="1"/>
</dbReference>
<feature type="region of interest" description="Disordered" evidence="13">
    <location>
        <begin position="604"/>
        <end position="638"/>
    </location>
</feature>
<feature type="glycosylation site" description="N-linked (GlcNAc...) asparagine" evidence="5">
    <location>
        <position position="57"/>
    </location>
</feature>
<dbReference type="GO" id="GO:0008237">
    <property type="term" value="F:metallopeptidase activity"/>
    <property type="evidence" value="ECO:0007669"/>
    <property type="project" value="UniProtKB-KW"/>
</dbReference>
<evidence type="ECO:0000256" key="9">
    <source>
        <dbReference type="PIRSR" id="PIRSR601548-8"/>
    </source>
</evidence>
<evidence type="ECO:0000256" key="7">
    <source>
        <dbReference type="PIRSR" id="PIRSR601548-3"/>
    </source>
</evidence>
<evidence type="ECO:0000256" key="11">
    <source>
        <dbReference type="RuleBase" id="RU361144"/>
    </source>
</evidence>
<evidence type="ECO:0000256" key="4">
    <source>
        <dbReference type="ARBA" id="ARBA00023180"/>
    </source>
</evidence>
<dbReference type="Pfam" id="PF01401">
    <property type="entry name" value="Peptidase_M2"/>
    <property type="match status" value="3"/>
</dbReference>
<dbReference type="SUPFAM" id="SSF55486">
    <property type="entry name" value="Metalloproteases ('zincins'), catalytic domain"/>
    <property type="match status" value="1"/>
</dbReference>
<keyword evidence="11" id="KW-0121">Carboxypeptidase</keyword>
<evidence type="ECO:0000256" key="8">
    <source>
        <dbReference type="PIRSR" id="PIRSR601548-4"/>
    </source>
</evidence>
<evidence type="ECO:0000256" key="12">
    <source>
        <dbReference type="SAM" id="Coils"/>
    </source>
</evidence>
<dbReference type="PRINTS" id="PR00791">
    <property type="entry name" value="PEPDIPTASEA"/>
</dbReference>
<keyword evidence="11" id="KW-0645">Protease</keyword>
<dbReference type="EMBL" id="LJIJ01000024">
    <property type="protein sequence ID" value="ODN05348.1"/>
    <property type="molecule type" value="Genomic_DNA"/>
</dbReference>
<dbReference type="STRING" id="48709.A0A1D2NJ96"/>
<dbReference type="AlphaFoldDB" id="A0A1D2NJ96"/>
<organism evidence="14 15">
    <name type="scientific">Orchesella cincta</name>
    <name type="common">Springtail</name>
    <name type="synonym">Podura cincta</name>
    <dbReference type="NCBI Taxonomy" id="48709"/>
    <lineage>
        <taxon>Eukaryota</taxon>
        <taxon>Metazoa</taxon>
        <taxon>Ecdysozoa</taxon>
        <taxon>Arthropoda</taxon>
        <taxon>Hexapoda</taxon>
        <taxon>Collembola</taxon>
        <taxon>Entomobryomorpha</taxon>
        <taxon>Entomobryoidea</taxon>
        <taxon>Orchesellidae</taxon>
        <taxon>Orchesellinae</taxon>
        <taxon>Orchesella</taxon>
    </lineage>
</organism>
<dbReference type="EC" id="3.4.-.-" evidence="11"/>
<comment type="caution">
    <text evidence="10">Lacks conserved residue(s) required for the propagation of feature annotation.</text>
</comment>
<keyword evidence="4 5" id="KW-0325">Glycoprotein</keyword>
<gene>
    <name evidence="14" type="ORF">Ocin01_01298</name>
</gene>
<keyword evidence="2" id="KW-0732">Signal</keyword>
<accession>A0A1D2NJ96</accession>
<keyword evidence="7 11" id="KW-0862">Zinc</keyword>
<feature type="compositionally biased region" description="Low complexity" evidence="13">
    <location>
        <begin position="620"/>
        <end position="638"/>
    </location>
</feature>
<feature type="binding site" evidence="6">
    <location>
        <position position="241"/>
    </location>
    <ligand>
        <name>chloride</name>
        <dbReference type="ChEBI" id="CHEBI:17996"/>
        <label>1</label>
    </ligand>
</feature>
<dbReference type="GO" id="GO:0008241">
    <property type="term" value="F:peptidyl-dipeptidase activity"/>
    <property type="evidence" value="ECO:0007669"/>
    <property type="project" value="InterPro"/>
</dbReference>
<feature type="binding site" evidence="7">
    <location>
        <position position="380"/>
    </location>
    <ligand>
        <name>Zn(2+)</name>
        <dbReference type="ChEBI" id="CHEBI:29105"/>
        <label>1</label>
        <note>catalytic</note>
    </ligand>
</feature>
<dbReference type="OMA" id="FYRQIHG"/>
<keyword evidence="15" id="KW-1185">Reference proteome</keyword>
<evidence type="ECO:0000256" key="6">
    <source>
        <dbReference type="PIRSR" id="PIRSR601548-2"/>
    </source>
</evidence>
<dbReference type="GO" id="GO:0006508">
    <property type="term" value="P:proteolysis"/>
    <property type="evidence" value="ECO:0007669"/>
    <property type="project" value="UniProtKB-KW"/>
</dbReference>
<dbReference type="GO" id="GO:0046872">
    <property type="term" value="F:metal ion binding"/>
    <property type="evidence" value="ECO:0007669"/>
    <property type="project" value="UniProtKB-KW"/>
</dbReference>
<name>A0A1D2NJ96_ORCCI</name>
<sequence length="662" mass="76124">MTTGLEQTENQVLEQTENTEVLSKDEDSAKKLLDKLEQEVHAECQNRAMKEWLYATNLTSENRKAAAESAVSYSRFWKNTWDSIRKYDWRSFKDPIIQRQFKLLSVLGMSILPEEKLRKYNAVKQAMESTYSVAKICSYQERSRCNLTLEPGKPTVLFVEVVSSIAIISLSVLNNVMSHTELSEIFKQSHDPEELKYYWTQWRDLSGKKMRNNFTDMVAIMDLAAKMNNFSDAAEYDVRSYNSPTFRDDIEKIWQQMKPFYEQLHAYVRFKLRKYYGESIVPKKRPIPAHLLGNMWAQTWENVYDLVIPYPNKSAIDVTTKMVEKKLRAHDLAKMAEDFFISLDLSPMPPEFWNGSILEKPIDREIICHARDGANPGFHEAIGDLISISVQTPQHLHAIGLLETVEHDYEADINYLLRTALTKIAFLPYGYLMDLWRWDVYTGKTSSDDLNCNWWKLREKYQGVNPPVQRSEDDFDPGSKFHVASNVAYIRYFVSMILQFQFHESLCIAAGEMHPVFGQGKPLYKCDIYKSKEAGEKLGAMLQMGASRPWEDAMEAITGQRTMDAKAMLDYFDPLMKWLANQNKKNGEFVGWLPSDDVSCIKTPHHASMPVPTGDLNEATLPSTSTTEPPQSPSYSSTTNVLNSSYSLHNGCCIITWYVFTA</sequence>
<keyword evidence="3 8" id="KW-1015">Disulfide bond</keyword>
<evidence type="ECO:0000256" key="1">
    <source>
        <dbReference type="ARBA" id="ARBA00008139"/>
    </source>
</evidence>
<dbReference type="Proteomes" id="UP000094527">
    <property type="component" value="Unassembled WGS sequence"/>
</dbReference>
<dbReference type="GO" id="GO:0004180">
    <property type="term" value="F:carboxypeptidase activity"/>
    <property type="evidence" value="ECO:0007669"/>
    <property type="project" value="UniProtKB-KW"/>
</dbReference>
<evidence type="ECO:0000313" key="15">
    <source>
        <dbReference type="Proteomes" id="UP000094527"/>
    </source>
</evidence>
<dbReference type="GO" id="GO:0005886">
    <property type="term" value="C:plasma membrane"/>
    <property type="evidence" value="ECO:0007669"/>
    <property type="project" value="TreeGrafter"/>
</dbReference>
<comment type="similarity">
    <text evidence="1 10 11">Belongs to the peptidase M2 family.</text>
</comment>
<dbReference type="InterPro" id="IPR001548">
    <property type="entry name" value="Peptidase_M2"/>
</dbReference>